<name>A0A412TTY2_9BACT</name>
<dbReference type="InterPro" id="IPR052743">
    <property type="entry name" value="Glutaminase_GtaA"/>
</dbReference>
<accession>A0A412TTY2</accession>
<dbReference type="InterPro" id="IPR008979">
    <property type="entry name" value="Galactose-bd-like_sf"/>
</dbReference>
<proteinExistence type="predicted"/>
<organism evidence="4 5">
    <name type="scientific">Odoribacter splanchnicus</name>
    <dbReference type="NCBI Taxonomy" id="28118"/>
    <lineage>
        <taxon>Bacteria</taxon>
        <taxon>Pseudomonadati</taxon>
        <taxon>Bacteroidota</taxon>
        <taxon>Bacteroidia</taxon>
        <taxon>Bacteroidales</taxon>
        <taxon>Odoribacteraceae</taxon>
        <taxon>Odoribacter</taxon>
    </lineage>
</organism>
<comment type="caution">
    <text evidence="4">The sequence shown here is derived from an EMBL/GenBank/DDBJ whole genome shotgun (WGS) entry which is preliminary data.</text>
</comment>
<dbReference type="EMBL" id="QRYC01000006">
    <property type="protein sequence ID" value="RGU57229.1"/>
    <property type="molecule type" value="Genomic_DNA"/>
</dbReference>
<dbReference type="Pfam" id="PF16335">
    <property type="entry name" value="GtaA_6_Hairpin"/>
    <property type="match status" value="1"/>
</dbReference>
<evidence type="ECO:0000259" key="1">
    <source>
        <dbReference type="Pfam" id="PF16334"/>
    </source>
</evidence>
<sequence length="837" mass="95287">MIKKGVTLLLSVFVLTVAWGENHYAPGKKNSLRAPSVPLVTSDPYFCIWSPYDKLYEGNTEHWTGKEQALIGALRVDGKTYRFMGREKQAFETILPMADLEKWEADYTESEPAGDWTAVNYDQNWKKGKAAFGTKEMQHLGTGWDTEDIWIRRTFELEENLSKAPVYLKYSHDDIFELYINGIQVVKTGYTWKNGVLLELSEAVKKTLKPGKNVIAAHCHNKENGGYVDFGLFRKQSADNNFSADAEQLSVDVLPTQTFYSFRCGPVILDVIFTSPLLADDLDLVSTPISYITYQVRPQDGKSHEVQVYFEASPQLAVHEDNQPVVYDRELKNGISYLRTGTVNQPILERKGDGVRIDWGYAYLAAPRTADREMSLGEYFQVKRHFIQNGHLPVSAAPDTLERNMLKEMNVLAYCDRMGKVGAEGKSGYVMLGYDDIYAIEYFYEPVLAYWKHQGKVDIYQAFERAVRDYERIMNRCGTFDVQLMEEAEKAGGKEYAELCALAYRQAIAAHKLLEDKRGNLLFLSKENHSNGCINTVDITYPSSPLFLIYNPDLLKGMMTSIFYYSESGRWTKPFPAHDLGTYPVANGQLYGGDMPVEEAGNMILLATAISKVEGNAYYAAKHWETLTVWADYLIHAGLDPENQLCTDDFAGHLAHNANLSVKAILAVAGYGQMAEMLGKQEVAEKYIGAAKDMAREWIKMADDGDHYRLTFDRPGTWSQKYNLVWNKVFDMGIFPDEVARKEVAFYLTKQQKYGLPLDGRKDYTKSDWIMWSACLADRPEDFRSLVSLIYKYAEETPSRVPLSDWHDTNEGHMMNFKARSVVGGYFMKMLEQRMNK</sequence>
<dbReference type="PANTHER" id="PTHR31987">
    <property type="entry name" value="GLUTAMINASE A-RELATED"/>
    <property type="match status" value="1"/>
</dbReference>
<dbReference type="GO" id="GO:0005975">
    <property type="term" value="P:carbohydrate metabolic process"/>
    <property type="evidence" value="ECO:0007669"/>
    <property type="project" value="InterPro"/>
</dbReference>
<dbReference type="SUPFAM" id="SSF49785">
    <property type="entry name" value="Galactose-binding domain-like"/>
    <property type="match status" value="1"/>
</dbReference>
<evidence type="ECO:0000259" key="2">
    <source>
        <dbReference type="Pfam" id="PF16335"/>
    </source>
</evidence>
<dbReference type="PANTHER" id="PTHR31987:SF1">
    <property type="entry name" value="GLUTAMINASE A"/>
    <property type="match status" value="1"/>
</dbReference>
<feature type="domain" description="Glutaminase A N-terminal" evidence="3">
    <location>
        <begin position="256"/>
        <end position="486"/>
    </location>
</feature>
<dbReference type="Proteomes" id="UP000284243">
    <property type="component" value="Unassembled WGS sequence"/>
</dbReference>
<dbReference type="SUPFAM" id="SSF48208">
    <property type="entry name" value="Six-hairpin glycosidases"/>
    <property type="match status" value="1"/>
</dbReference>
<evidence type="ECO:0000313" key="5">
    <source>
        <dbReference type="Proteomes" id="UP000284243"/>
    </source>
</evidence>
<gene>
    <name evidence="4" type="ORF">DWW57_06665</name>
</gene>
<protein>
    <submittedName>
        <fullName evidence="4">DUF4965 domain-containing protein</fullName>
    </submittedName>
</protein>
<reference evidence="4 5" key="1">
    <citation type="submission" date="2018-08" db="EMBL/GenBank/DDBJ databases">
        <title>A genome reference for cultivated species of the human gut microbiota.</title>
        <authorList>
            <person name="Zou Y."/>
            <person name="Xue W."/>
            <person name="Luo G."/>
        </authorList>
    </citation>
    <scope>NUCLEOTIDE SEQUENCE [LARGE SCALE GENOMIC DNA]</scope>
    <source>
        <strain evidence="4 5">AF16-14</strain>
    </source>
</reference>
<dbReference type="Gene3D" id="2.60.120.260">
    <property type="entry name" value="Galactose-binding domain-like"/>
    <property type="match status" value="1"/>
</dbReference>
<feature type="domain" description="Glutaminase A central" evidence="2">
    <location>
        <begin position="493"/>
        <end position="829"/>
    </location>
</feature>
<dbReference type="InterPro" id="IPR033433">
    <property type="entry name" value="GtaA_N"/>
</dbReference>
<dbReference type="InterPro" id="IPR032514">
    <property type="entry name" value="GtaA_central"/>
</dbReference>
<feature type="domain" description="DUF4964" evidence="1">
    <location>
        <begin position="23"/>
        <end position="96"/>
    </location>
</feature>
<dbReference type="AlphaFoldDB" id="A0A412TTY2"/>
<dbReference type="Pfam" id="PF17168">
    <property type="entry name" value="DUF5127"/>
    <property type="match status" value="1"/>
</dbReference>
<evidence type="ECO:0000259" key="3">
    <source>
        <dbReference type="Pfam" id="PF17168"/>
    </source>
</evidence>
<dbReference type="InterPro" id="IPR032515">
    <property type="entry name" value="DUF4964"/>
</dbReference>
<evidence type="ECO:0000313" key="4">
    <source>
        <dbReference type="EMBL" id="RGU57229.1"/>
    </source>
</evidence>
<dbReference type="Pfam" id="PF16334">
    <property type="entry name" value="DUF4964"/>
    <property type="match status" value="1"/>
</dbReference>
<dbReference type="InterPro" id="IPR008928">
    <property type="entry name" value="6-hairpin_glycosidase_sf"/>
</dbReference>